<dbReference type="InterPro" id="IPR000412">
    <property type="entry name" value="ABC_2_transport"/>
</dbReference>
<comment type="caution">
    <text evidence="7">The sequence shown here is derived from an EMBL/GenBank/DDBJ whole genome shotgun (WGS) entry which is preliminary data.</text>
</comment>
<dbReference type="PANTHER" id="PTHR43229">
    <property type="entry name" value="NODULATION PROTEIN J"/>
    <property type="match status" value="1"/>
</dbReference>
<dbReference type="EMBL" id="JAKELO010000002">
    <property type="protein sequence ID" value="MDE4908798.1"/>
    <property type="molecule type" value="Genomic_DNA"/>
</dbReference>
<dbReference type="AlphaFoldDB" id="A0A9Q4KUV6"/>
<keyword evidence="8" id="KW-1185">Reference proteome</keyword>
<dbReference type="PANTHER" id="PTHR43229:SF2">
    <property type="entry name" value="NODULATION PROTEIN J"/>
    <property type="match status" value="1"/>
</dbReference>
<evidence type="ECO:0000256" key="1">
    <source>
        <dbReference type="ARBA" id="ARBA00004141"/>
    </source>
</evidence>
<evidence type="ECO:0000256" key="5">
    <source>
        <dbReference type="SAM" id="Phobius"/>
    </source>
</evidence>
<dbReference type="NCBIfam" id="TIGR01247">
    <property type="entry name" value="drrB"/>
    <property type="match status" value="1"/>
</dbReference>
<dbReference type="InterPro" id="IPR005942">
    <property type="entry name" value="Daunbcin-R_ABC-transpt"/>
</dbReference>
<proteinExistence type="predicted"/>
<gene>
    <name evidence="7" type="ORF">L0665_09285</name>
</gene>
<dbReference type="GO" id="GO:0043190">
    <property type="term" value="C:ATP-binding cassette (ABC) transporter complex"/>
    <property type="evidence" value="ECO:0007669"/>
    <property type="project" value="InterPro"/>
</dbReference>
<evidence type="ECO:0000256" key="3">
    <source>
        <dbReference type="ARBA" id="ARBA00022989"/>
    </source>
</evidence>
<evidence type="ECO:0000256" key="2">
    <source>
        <dbReference type="ARBA" id="ARBA00022692"/>
    </source>
</evidence>
<reference evidence="7" key="1">
    <citation type="submission" date="2022-01" db="EMBL/GenBank/DDBJ databases">
        <title>Draft genome of Methanogenium marinum DSM 15558.</title>
        <authorList>
            <person name="Chen S.-C."/>
            <person name="You Y.-T."/>
        </authorList>
    </citation>
    <scope>NUCLEOTIDE SEQUENCE</scope>
    <source>
        <strain evidence="7">DSM 15558</strain>
    </source>
</reference>
<feature type="transmembrane region" description="Helical" evidence="5">
    <location>
        <begin position="169"/>
        <end position="188"/>
    </location>
</feature>
<organism evidence="7 8">
    <name type="scientific">Methanogenium marinum</name>
    <dbReference type="NCBI Taxonomy" id="348610"/>
    <lineage>
        <taxon>Archaea</taxon>
        <taxon>Methanobacteriati</taxon>
        <taxon>Methanobacteriota</taxon>
        <taxon>Stenosarchaea group</taxon>
        <taxon>Methanomicrobia</taxon>
        <taxon>Methanomicrobiales</taxon>
        <taxon>Methanomicrobiaceae</taxon>
        <taxon>Methanogenium</taxon>
    </lineage>
</organism>
<evidence type="ECO:0000259" key="6">
    <source>
        <dbReference type="PROSITE" id="PS51012"/>
    </source>
</evidence>
<dbReference type="Pfam" id="PF01061">
    <property type="entry name" value="ABC2_membrane"/>
    <property type="match status" value="1"/>
</dbReference>
<evidence type="ECO:0000256" key="4">
    <source>
        <dbReference type="ARBA" id="ARBA00023136"/>
    </source>
</evidence>
<feature type="transmembrane region" description="Helical" evidence="5">
    <location>
        <begin position="220"/>
        <end position="245"/>
    </location>
</feature>
<dbReference type="PROSITE" id="PS51012">
    <property type="entry name" value="ABC_TM2"/>
    <property type="match status" value="1"/>
</dbReference>
<dbReference type="PRINTS" id="PR00164">
    <property type="entry name" value="ABC2TRNSPORT"/>
</dbReference>
<dbReference type="InterPro" id="IPR051784">
    <property type="entry name" value="Nod_factor_ABC_transporter"/>
</dbReference>
<feature type="transmembrane region" description="Helical" evidence="5">
    <location>
        <begin position="21"/>
        <end position="42"/>
    </location>
</feature>
<accession>A0A9Q4KUV6</accession>
<dbReference type="InterPro" id="IPR047817">
    <property type="entry name" value="ABC2_TM_bact-type"/>
</dbReference>
<evidence type="ECO:0000313" key="8">
    <source>
        <dbReference type="Proteomes" id="UP001143747"/>
    </source>
</evidence>
<dbReference type="PIRSF" id="PIRSF006648">
    <property type="entry name" value="DrrB"/>
    <property type="match status" value="1"/>
</dbReference>
<dbReference type="InterPro" id="IPR013525">
    <property type="entry name" value="ABC2_TM"/>
</dbReference>
<keyword evidence="4 5" id="KW-0472">Membrane</keyword>
<protein>
    <submittedName>
        <fullName evidence="7">ABC transporter permease</fullName>
    </submittedName>
</protein>
<feature type="transmembrane region" description="Helical" evidence="5">
    <location>
        <begin position="133"/>
        <end position="157"/>
    </location>
</feature>
<feature type="domain" description="ABC transmembrane type-2" evidence="6">
    <location>
        <begin position="20"/>
        <end position="248"/>
    </location>
</feature>
<evidence type="ECO:0000313" key="7">
    <source>
        <dbReference type="EMBL" id="MDE4908798.1"/>
    </source>
</evidence>
<feature type="transmembrane region" description="Helical" evidence="5">
    <location>
        <begin position="101"/>
        <end position="127"/>
    </location>
</feature>
<dbReference type="Proteomes" id="UP001143747">
    <property type="component" value="Unassembled WGS sequence"/>
</dbReference>
<feature type="transmembrane region" description="Helical" evidence="5">
    <location>
        <begin position="54"/>
        <end position="80"/>
    </location>
</feature>
<sequence length="250" mass="26918">MDIVYTLWLRSVKRYVRSKSRIVGSLGMPVFFLLALGFGLNSVVQIPGGGGEDYLQFLVPGIIAMSVLFTSVFSGIQIIWDKQFGFLKETLVAPVSRLEIMLGQTLGGATTAVIQGAFILILSLFIGLKLTTITGFVIAFLFMTLIGICFAAFGIAIASKMEDMHGFQLIMNFVVFPIFGLSGALFPIESLPEWVIPLTLIDPLTYGVEGIRYGLLGTSAIHPLVCLAALGASTVVMIVVGALLFRKASI</sequence>
<keyword evidence="3 5" id="KW-1133">Transmembrane helix</keyword>
<dbReference type="GO" id="GO:0140359">
    <property type="term" value="F:ABC-type transporter activity"/>
    <property type="evidence" value="ECO:0007669"/>
    <property type="project" value="InterPro"/>
</dbReference>
<comment type="subcellular location">
    <subcellularLocation>
        <location evidence="1">Membrane</location>
        <topology evidence="1">Multi-pass membrane protein</topology>
    </subcellularLocation>
</comment>
<keyword evidence="2 5" id="KW-0812">Transmembrane</keyword>
<dbReference type="RefSeq" id="WP_274925410.1">
    <property type="nucleotide sequence ID" value="NZ_JAKELO010000002.1"/>
</dbReference>
<name>A0A9Q4KUV6_9EURY</name>